<keyword evidence="1" id="KW-0812">Transmembrane</keyword>
<dbReference type="Proteomes" id="UP000248544">
    <property type="component" value="Unassembled WGS sequence"/>
</dbReference>
<keyword evidence="1" id="KW-1133">Transmembrane helix</keyword>
<dbReference type="RefSeq" id="WP_111171619.1">
    <property type="nucleotide sequence ID" value="NZ_POUA01000475.1"/>
</dbReference>
<name>A0A2W2EQ90_9ACTN</name>
<sequence length="92" mass="9749">MPRPTTDIIVTGLPAVAAVGMNPYGGELAAILWLMGTVLHMRLRTAIAAGIFIAVVPLWYMTIVYSGDDAGGLTFWAVNLRQPADHVRLGGG</sequence>
<keyword evidence="1" id="KW-0472">Membrane</keyword>
<reference evidence="2 3" key="1">
    <citation type="submission" date="2018-01" db="EMBL/GenBank/DDBJ databases">
        <title>Draft genome sequence of Sphaerisporangium sp. 7K107.</title>
        <authorList>
            <person name="Sahin N."/>
            <person name="Saygin H."/>
            <person name="Ay H."/>
        </authorList>
    </citation>
    <scope>NUCLEOTIDE SEQUENCE [LARGE SCALE GENOMIC DNA]</scope>
    <source>
        <strain evidence="2 3">7K107</strain>
    </source>
</reference>
<evidence type="ECO:0000313" key="2">
    <source>
        <dbReference type="EMBL" id="PZG24931.1"/>
    </source>
</evidence>
<organism evidence="2 3">
    <name type="scientific">Spongiactinospora gelatinilytica</name>
    <dbReference type="NCBI Taxonomy" id="2666298"/>
    <lineage>
        <taxon>Bacteria</taxon>
        <taxon>Bacillati</taxon>
        <taxon>Actinomycetota</taxon>
        <taxon>Actinomycetes</taxon>
        <taxon>Streptosporangiales</taxon>
        <taxon>Streptosporangiaceae</taxon>
        <taxon>Spongiactinospora</taxon>
    </lineage>
</organism>
<accession>A0A2W2EQ90</accession>
<proteinExistence type="predicted"/>
<dbReference type="EMBL" id="POUA01000475">
    <property type="protein sequence ID" value="PZG24931.1"/>
    <property type="molecule type" value="Genomic_DNA"/>
</dbReference>
<evidence type="ECO:0000256" key="1">
    <source>
        <dbReference type="SAM" id="Phobius"/>
    </source>
</evidence>
<feature type="transmembrane region" description="Helical" evidence="1">
    <location>
        <begin position="46"/>
        <end position="66"/>
    </location>
</feature>
<evidence type="ECO:0000313" key="3">
    <source>
        <dbReference type="Proteomes" id="UP000248544"/>
    </source>
</evidence>
<keyword evidence="3" id="KW-1185">Reference proteome</keyword>
<dbReference type="AlphaFoldDB" id="A0A2W2EQ90"/>
<comment type="caution">
    <text evidence="2">The sequence shown here is derived from an EMBL/GenBank/DDBJ whole genome shotgun (WGS) entry which is preliminary data.</text>
</comment>
<gene>
    <name evidence="2" type="ORF">C1I98_35050</name>
</gene>
<feature type="transmembrane region" description="Helical" evidence="1">
    <location>
        <begin position="12"/>
        <end position="34"/>
    </location>
</feature>
<protein>
    <submittedName>
        <fullName evidence="2">Uncharacterized protein</fullName>
    </submittedName>
</protein>